<proteinExistence type="predicted"/>
<comment type="caution">
    <text evidence="1">The sequence shown here is derived from an EMBL/GenBank/DDBJ whole genome shotgun (WGS) entry which is preliminary data.</text>
</comment>
<evidence type="ECO:0000313" key="2">
    <source>
        <dbReference type="Proteomes" id="UP001165083"/>
    </source>
</evidence>
<name>A0A9W6THL9_9STRA</name>
<reference evidence="1" key="1">
    <citation type="submission" date="2023-04" db="EMBL/GenBank/DDBJ databases">
        <title>Phytophthora lilii NBRC 32176.</title>
        <authorList>
            <person name="Ichikawa N."/>
            <person name="Sato H."/>
            <person name="Tonouchi N."/>
        </authorList>
    </citation>
    <scope>NUCLEOTIDE SEQUENCE</scope>
    <source>
        <strain evidence="1">NBRC 32176</strain>
    </source>
</reference>
<organism evidence="1 2">
    <name type="scientific">Phytophthora lilii</name>
    <dbReference type="NCBI Taxonomy" id="2077276"/>
    <lineage>
        <taxon>Eukaryota</taxon>
        <taxon>Sar</taxon>
        <taxon>Stramenopiles</taxon>
        <taxon>Oomycota</taxon>
        <taxon>Peronosporomycetes</taxon>
        <taxon>Peronosporales</taxon>
        <taxon>Peronosporaceae</taxon>
        <taxon>Phytophthora</taxon>
    </lineage>
</organism>
<dbReference type="Proteomes" id="UP001165083">
    <property type="component" value="Unassembled WGS sequence"/>
</dbReference>
<dbReference type="AlphaFoldDB" id="A0A9W6THL9"/>
<protein>
    <submittedName>
        <fullName evidence="1">Unnamed protein product</fullName>
    </submittedName>
</protein>
<keyword evidence="2" id="KW-1185">Reference proteome</keyword>
<gene>
    <name evidence="1" type="ORF">Plil01_000371400</name>
</gene>
<dbReference type="OrthoDB" id="127145at2759"/>
<evidence type="ECO:0000313" key="1">
    <source>
        <dbReference type="EMBL" id="GMF13216.1"/>
    </source>
</evidence>
<dbReference type="EMBL" id="BSXW01000147">
    <property type="protein sequence ID" value="GMF13216.1"/>
    <property type="molecule type" value="Genomic_DNA"/>
</dbReference>
<sequence length="80" mass="8831">MGLKKKATHALVVAWELHLSEEAIMVINDFVETERRSNIIPTIVLVGFTKLTIAASLKMWANLIIVSPVVQVKKNFGSIG</sequence>
<accession>A0A9W6THL9</accession>